<evidence type="ECO:0000256" key="2">
    <source>
        <dbReference type="ARBA" id="ARBA00022475"/>
    </source>
</evidence>
<feature type="domain" description="MacB-like periplasmic core" evidence="8">
    <location>
        <begin position="20"/>
        <end position="239"/>
    </location>
</feature>
<organism evidence="9 10">
    <name type="scientific">Mucilaginibacter corticis</name>
    <dbReference type="NCBI Taxonomy" id="2597670"/>
    <lineage>
        <taxon>Bacteria</taxon>
        <taxon>Pseudomonadati</taxon>
        <taxon>Bacteroidota</taxon>
        <taxon>Sphingobacteriia</taxon>
        <taxon>Sphingobacteriales</taxon>
        <taxon>Sphingobacteriaceae</taxon>
        <taxon>Mucilaginibacter</taxon>
    </lineage>
</organism>
<comment type="caution">
    <text evidence="9">The sequence shown here is derived from an EMBL/GenBank/DDBJ whole genome shotgun (WGS) entry which is preliminary data.</text>
</comment>
<evidence type="ECO:0000256" key="4">
    <source>
        <dbReference type="ARBA" id="ARBA00022989"/>
    </source>
</evidence>
<dbReference type="OrthoDB" id="1451596at2"/>
<keyword evidence="10" id="KW-1185">Reference proteome</keyword>
<dbReference type="InterPro" id="IPR025857">
    <property type="entry name" value="MacB_PCD"/>
</dbReference>
<dbReference type="EMBL" id="VLPK01000001">
    <property type="protein sequence ID" value="TSJ43044.1"/>
    <property type="molecule type" value="Genomic_DNA"/>
</dbReference>
<evidence type="ECO:0000259" key="7">
    <source>
        <dbReference type="Pfam" id="PF02687"/>
    </source>
</evidence>
<feature type="transmembrane region" description="Helical" evidence="6">
    <location>
        <begin position="425"/>
        <end position="445"/>
    </location>
</feature>
<dbReference type="InterPro" id="IPR050250">
    <property type="entry name" value="Macrolide_Exporter_MacB"/>
</dbReference>
<keyword evidence="3 6" id="KW-0812">Transmembrane</keyword>
<evidence type="ECO:0000259" key="8">
    <source>
        <dbReference type="Pfam" id="PF12704"/>
    </source>
</evidence>
<feature type="transmembrane region" description="Helical" evidence="6">
    <location>
        <begin position="714"/>
        <end position="738"/>
    </location>
</feature>
<feature type="domain" description="ABC3 transporter permease C-terminal" evidence="7">
    <location>
        <begin position="289"/>
        <end position="401"/>
    </location>
</feature>
<keyword evidence="4 6" id="KW-1133">Transmembrane helix</keyword>
<evidence type="ECO:0000256" key="1">
    <source>
        <dbReference type="ARBA" id="ARBA00004651"/>
    </source>
</evidence>
<gene>
    <name evidence="9" type="ORF">FO440_02305</name>
</gene>
<feature type="domain" description="MacB-like periplasmic core" evidence="8">
    <location>
        <begin position="435"/>
        <end position="634"/>
    </location>
</feature>
<feature type="transmembrane region" description="Helical" evidence="6">
    <location>
        <begin position="670"/>
        <end position="693"/>
    </location>
</feature>
<evidence type="ECO:0000313" key="10">
    <source>
        <dbReference type="Proteomes" id="UP000318733"/>
    </source>
</evidence>
<keyword evidence="2" id="KW-1003">Cell membrane</keyword>
<feature type="domain" description="ABC3 transporter permease C-terminal" evidence="7">
    <location>
        <begin position="673"/>
        <end position="782"/>
    </location>
</feature>
<dbReference type="PANTHER" id="PTHR30572:SF18">
    <property type="entry name" value="ABC-TYPE MACROLIDE FAMILY EXPORT SYSTEM PERMEASE COMPONENT 2"/>
    <property type="match status" value="1"/>
</dbReference>
<evidence type="ECO:0000256" key="6">
    <source>
        <dbReference type="SAM" id="Phobius"/>
    </source>
</evidence>
<dbReference type="RefSeq" id="WP_144246609.1">
    <property type="nucleotide sequence ID" value="NZ_VLPK01000001.1"/>
</dbReference>
<dbReference type="GO" id="GO:0022857">
    <property type="term" value="F:transmembrane transporter activity"/>
    <property type="evidence" value="ECO:0007669"/>
    <property type="project" value="TreeGrafter"/>
</dbReference>
<feature type="transmembrane region" description="Helical" evidence="6">
    <location>
        <begin position="21"/>
        <end position="42"/>
    </location>
</feature>
<reference evidence="9 10" key="1">
    <citation type="submission" date="2019-07" db="EMBL/GenBank/DDBJ databases">
        <authorList>
            <person name="Huq M.A."/>
        </authorList>
    </citation>
    <scope>NUCLEOTIDE SEQUENCE [LARGE SCALE GENOMIC DNA]</scope>
    <source>
        <strain evidence="9 10">MAH-19</strain>
    </source>
</reference>
<dbReference type="Pfam" id="PF12704">
    <property type="entry name" value="MacB_PCD"/>
    <property type="match status" value="2"/>
</dbReference>
<feature type="transmembrane region" description="Helical" evidence="6">
    <location>
        <begin position="376"/>
        <end position="393"/>
    </location>
</feature>
<evidence type="ECO:0000256" key="3">
    <source>
        <dbReference type="ARBA" id="ARBA00022692"/>
    </source>
</evidence>
<feature type="transmembrane region" description="Helical" evidence="6">
    <location>
        <begin position="329"/>
        <end position="356"/>
    </location>
</feature>
<keyword evidence="5 6" id="KW-0472">Membrane</keyword>
<proteinExistence type="predicted"/>
<dbReference type="Proteomes" id="UP000318733">
    <property type="component" value="Unassembled WGS sequence"/>
</dbReference>
<accession>A0A556MSZ2</accession>
<dbReference type="Pfam" id="PF02687">
    <property type="entry name" value="FtsX"/>
    <property type="match status" value="2"/>
</dbReference>
<name>A0A556MSZ2_9SPHI</name>
<feature type="transmembrane region" description="Helical" evidence="6">
    <location>
        <begin position="286"/>
        <end position="308"/>
    </location>
</feature>
<evidence type="ECO:0000313" key="9">
    <source>
        <dbReference type="EMBL" id="TSJ43044.1"/>
    </source>
</evidence>
<dbReference type="AlphaFoldDB" id="A0A556MSZ2"/>
<sequence>MIKNYLKIAWLNLLKNKAYSLLNIVGLSVGMGVALLIGLWVFNEYSYDRFLPDTDQLYQVKVNFTSQHTGKHTQDALALPLAEVLKKEYPEIKYVAQSDWNGTHGLIAGNKKLYMDGSTVGPDFLKMFQFPLIKGNAGTVLKDTYSIVLTQSTAKALFGNTDPIGKVVKIDNQTNMKVTGVLKDLPANSSFSFKYLMPFSFTETQEGWGNTSTNWGNNSFQLFAMLQPEVSYEKLAPKIKWIIRDKGAVMRPSKPEVIMQPMKDWHLYSDYKNGVPVGGFIDYVRMFSIIGILVLLIACINFMNLSTARSEKRAREVGVRKAMGSQRSYLIFQFLTESVLIAFFSFVLAVVLVQLALPYFNLLTGDLITIPYNNPVFWLVMISYILLTGLLAGSRPAFYLSSFNPVKVLKGTAQAGKTATLPRKILVVAQFSCSVALIISTVIVYQQIQHAKDRPAGYDTNRLVMADMSDDLNGNYDALKNELMQTGLIENIARASSPVTDIYSHTSVTNWPQKTAGDESINIATIRISDNYFKTVGMPILQGRDFSSSWANDTSNVLVNEAAVARMGLKNQINQEISWNTAVGKVRIIGVVKNALMASPFTPVEPAIFSHANRGNQALYRLTANANTHTAMQKIGKIFDKYNPAYPFVYRFADDAYNQKFNLEVLVGKLAGIFATLAIFISCLGLFGLAAYVAEQRTKEIGIRKVLGASITQVWALLSTDFILLVLISCLIASPMAYYFLHTWLQKYDYRISIGPGVFILSAIAAVIITLFTVSFQAIRAALANPVKSLKNE</sequence>
<evidence type="ECO:0000256" key="5">
    <source>
        <dbReference type="ARBA" id="ARBA00023136"/>
    </source>
</evidence>
<dbReference type="GO" id="GO:0005886">
    <property type="term" value="C:plasma membrane"/>
    <property type="evidence" value="ECO:0007669"/>
    <property type="project" value="UniProtKB-SubCell"/>
</dbReference>
<feature type="transmembrane region" description="Helical" evidence="6">
    <location>
        <begin position="758"/>
        <end position="783"/>
    </location>
</feature>
<dbReference type="InterPro" id="IPR003838">
    <property type="entry name" value="ABC3_permease_C"/>
</dbReference>
<comment type="subcellular location">
    <subcellularLocation>
        <location evidence="1">Cell membrane</location>
        <topology evidence="1">Multi-pass membrane protein</topology>
    </subcellularLocation>
</comment>
<dbReference type="PANTHER" id="PTHR30572">
    <property type="entry name" value="MEMBRANE COMPONENT OF TRANSPORTER-RELATED"/>
    <property type="match status" value="1"/>
</dbReference>
<protein>
    <submittedName>
        <fullName evidence="9">FtsX-like permease family protein</fullName>
    </submittedName>
</protein>